<evidence type="ECO:0008006" key="9">
    <source>
        <dbReference type="Google" id="ProtNLM"/>
    </source>
</evidence>
<dbReference type="InterPro" id="IPR004800">
    <property type="entry name" value="KdsD/KpsF-type"/>
</dbReference>
<evidence type="ECO:0000259" key="6">
    <source>
        <dbReference type="PROSITE" id="PS51464"/>
    </source>
</evidence>
<name>A0A1X2IH76_9FUNG</name>
<keyword evidence="3 4" id="KW-0129">CBS domain</keyword>
<dbReference type="Pfam" id="PF01380">
    <property type="entry name" value="SIS"/>
    <property type="match status" value="1"/>
</dbReference>
<dbReference type="AlphaFoldDB" id="A0A1X2IH76"/>
<dbReference type="PANTHER" id="PTHR38418:SF2">
    <property type="entry name" value="SUGAR ISOMERASE, KPSF_GUTQ (AFU_ORTHOLOGUE AFUA_6G08860)"/>
    <property type="match status" value="1"/>
</dbReference>
<dbReference type="PROSITE" id="PS51464">
    <property type="entry name" value="SIS"/>
    <property type="match status" value="1"/>
</dbReference>
<dbReference type="SUPFAM" id="SSF54631">
    <property type="entry name" value="CBS-domain pair"/>
    <property type="match status" value="1"/>
</dbReference>
<evidence type="ECO:0000256" key="2">
    <source>
        <dbReference type="ARBA" id="ARBA00022737"/>
    </source>
</evidence>
<protein>
    <recommendedName>
        <fullName evidence="9">KpsF/GutQ family protein</fullName>
    </recommendedName>
</protein>
<dbReference type="Gene3D" id="3.40.50.10490">
    <property type="entry name" value="Glucose-6-phosphate isomerase like protein, domain 1"/>
    <property type="match status" value="1"/>
</dbReference>
<dbReference type="InterPro" id="IPR046342">
    <property type="entry name" value="CBS_dom_sf"/>
</dbReference>
<dbReference type="GO" id="GO:0097367">
    <property type="term" value="F:carbohydrate derivative binding"/>
    <property type="evidence" value="ECO:0007669"/>
    <property type="project" value="InterPro"/>
</dbReference>
<dbReference type="InterPro" id="IPR001347">
    <property type="entry name" value="SIS_dom"/>
</dbReference>
<evidence type="ECO:0000259" key="5">
    <source>
        <dbReference type="PROSITE" id="PS51371"/>
    </source>
</evidence>
<dbReference type="GO" id="GO:0016853">
    <property type="term" value="F:isomerase activity"/>
    <property type="evidence" value="ECO:0007669"/>
    <property type="project" value="InterPro"/>
</dbReference>
<dbReference type="GO" id="GO:0005975">
    <property type="term" value="P:carbohydrate metabolic process"/>
    <property type="evidence" value="ECO:0007669"/>
    <property type="project" value="InterPro"/>
</dbReference>
<dbReference type="NCBIfam" id="TIGR00393">
    <property type="entry name" value="kpsF"/>
    <property type="match status" value="1"/>
</dbReference>
<dbReference type="STRING" id="90262.A0A1X2IH76"/>
<feature type="domain" description="SIS" evidence="6">
    <location>
        <begin position="56"/>
        <end position="198"/>
    </location>
</feature>
<dbReference type="PANTHER" id="PTHR38418">
    <property type="entry name" value="SUGAR ISOMERASE, KPSF/GUTQ (AFU_ORTHOLOGUE AFUA_6G08860)"/>
    <property type="match status" value="1"/>
</dbReference>
<evidence type="ECO:0000313" key="7">
    <source>
        <dbReference type="EMBL" id="ORZ16514.1"/>
    </source>
</evidence>
<evidence type="ECO:0000256" key="4">
    <source>
        <dbReference type="PROSITE-ProRule" id="PRU00703"/>
    </source>
</evidence>
<keyword evidence="2" id="KW-0677">Repeat</keyword>
<dbReference type="CDD" id="cd05014">
    <property type="entry name" value="SIS_Kpsf"/>
    <property type="match status" value="1"/>
</dbReference>
<evidence type="ECO:0000313" key="8">
    <source>
        <dbReference type="Proteomes" id="UP000193560"/>
    </source>
</evidence>
<dbReference type="SUPFAM" id="SSF53697">
    <property type="entry name" value="SIS domain"/>
    <property type="match status" value="1"/>
</dbReference>
<comment type="similarity">
    <text evidence="1">Belongs to the SIS family. GutQ/KpsF subfamily.</text>
</comment>
<dbReference type="InterPro" id="IPR000644">
    <property type="entry name" value="CBS_dom"/>
</dbReference>
<sequence>MIDHTLSNTDYTDTNDIILDASRVLLEEAQALQACAERLQQQAQSRQGYERAIELMFKATDSGGKIVVTGVGKSGKIGEKIVATMLSTGTLATFLHPVEALHGDLGMVQENDVILALSFSGNTEELLSMVPSLKYRRIPIIGLGGNSKSKLAKECQAWLDGYVDKEAGGTIPAPTSSTTLALALGDALALSLAKLRSFSTDGFALNHPGGSLGRRLLLKVSDTMIATSMAGSVSPRASLDVVIMEMTRHPKASGVIVVDMDDKKGIMKKMMMVMPTPPPSTTSSDDDSSLVADGQVLGVITHGDIHRILKSSDKDGIFNIRAADIMTRNPITCQGNTLAVDALHLMTDKSPCENSLPLLPVTSKHGRWQGVVTLKDLQEFF</sequence>
<dbReference type="InterPro" id="IPR035474">
    <property type="entry name" value="SIS_Kpsf"/>
</dbReference>
<organism evidence="7 8">
    <name type="scientific">Absidia repens</name>
    <dbReference type="NCBI Taxonomy" id="90262"/>
    <lineage>
        <taxon>Eukaryota</taxon>
        <taxon>Fungi</taxon>
        <taxon>Fungi incertae sedis</taxon>
        <taxon>Mucoromycota</taxon>
        <taxon>Mucoromycotina</taxon>
        <taxon>Mucoromycetes</taxon>
        <taxon>Mucorales</taxon>
        <taxon>Cunninghamellaceae</taxon>
        <taxon>Absidia</taxon>
    </lineage>
</organism>
<proteinExistence type="inferred from homology"/>
<dbReference type="EMBL" id="MCGE01000011">
    <property type="protein sequence ID" value="ORZ16514.1"/>
    <property type="molecule type" value="Genomic_DNA"/>
</dbReference>
<keyword evidence="8" id="KW-1185">Reference proteome</keyword>
<dbReference type="GO" id="GO:1901135">
    <property type="term" value="P:carbohydrate derivative metabolic process"/>
    <property type="evidence" value="ECO:0007669"/>
    <property type="project" value="InterPro"/>
</dbReference>
<dbReference type="Gene3D" id="3.10.580.10">
    <property type="entry name" value="CBS-domain"/>
    <property type="match status" value="2"/>
</dbReference>
<dbReference type="OrthoDB" id="1872003at2759"/>
<dbReference type="PROSITE" id="PS51371">
    <property type="entry name" value="CBS"/>
    <property type="match status" value="1"/>
</dbReference>
<dbReference type="InterPro" id="IPR046348">
    <property type="entry name" value="SIS_dom_sf"/>
</dbReference>
<feature type="domain" description="CBS" evidence="5">
    <location>
        <begin position="326"/>
        <end position="381"/>
    </location>
</feature>
<dbReference type="Proteomes" id="UP000193560">
    <property type="component" value="Unassembled WGS sequence"/>
</dbReference>
<accession>A0A1X2IH76</accession>
<reference evidence="7 8" key="1">
    <citation type="submission" date="2016-07" db="EMBL/GenBank/DDBJ databases">
        <title>Pervasive Adenine N6-methylation of Active Genes in Fungi.</title>
        <authorList>
            <consortium name="DOE Joint Genome Institute"/>
            <person name="Mondo S.J."/>
            <person name="Dannebaum R.O."/>
            <person name="Kuo R.C."/>
            <person name="Labutti K."/>
            <person name="Haridas S."/>
            <person name="Kuo A."/>
            <person name="Salamov A."/>
            <person name="Ahrendt S.R."/>
            <person name="Lipzen A."/>
            <person name="Sullivan W."/>
            <person name="Andreopoulos W.B."/>
            <person name="Clum A."/>
            <person name="Lindquist E."/>
            <person name="Daum C."/>
            <person name="Ramamoorthy G.K."/>
            <person name="Gryganskyi A."/>
            <person name="Culley D."/>
            <person name="Magnuson J.K."/>
            <person name="James T.Y."/>
            <person name="O'Malley M.A."/>
            <person name="Stajich J.E."/>
            <person name="Spatafora J.W."/>
            <person name="Visel A."/>
            <person name="Grigoriev I.V."/>
        </authorList>
    </citation>
    <scope>NUCLEOTIDE SEQUENCE [LARGE SCALE GENOMIC DNA]</scope>
    <source>
        <strain evidence="7 8">NRRL 1336</strain>
    </source>
</reference>
<comment type="caution">
    <text evidence="7">The sequence shown here is derived from an EMBL/GenBank/DDBJ whole genome shotgun (WGS) entry which is preliminary data.</text>
</comment>
<evidence type="ECO:0000256" key="1">
    <source>
        <dbReference type="ARBA" id="ARBA00008165"/>
    </source>
</evidence>
<dbReference type="Pfam" id="PF00571">
    <property type="entry name" value="CBS"/>
    <property type="match status" value="1"/>
</dbReference>
<evidence type="ECO:0000256" key="3">
    <source>
        <dbReference type="ARBA" id="ARBA00023122"/>
    </source>
</evidence>
<gene>
    <name evidence="7" type="ORF">BCR42DRAFT_415215</name>
</gene>